<dbReference type="InterPro" id="IPR011990">
    <property type="entry name" value="TPR-like_helical_dom_sf"/>
</dbReference>
<name>A0A3S9P2A4_9BACT</name>
<dbReference type="Pfam" id="PF13374">
    <property type="entry name" value="TPR_10"/>
    <property type="match status" value="1"/>
</dbReference>
<feature type="signal peptide" evidence="2">
    <location>
        <begin position="1"/>
        <end position="21"/>
    </location>
</feature>
<dbReference type="InterPro" id="IPR024983">
    <property type="entry name" value="CHAT_dom"/>
</dbReference>
<keyword evidence="2" id="KW-0732">Signal</keyword>
<reference evidence="4 5" key="1">
    <citation type="submission" date="2018-12" db="EMBL/GenBank/DDBJ databases">
        <title>Flammeovirga pectinis sp. nov., isolated from the gut of the Korean scallop, Patinopecten yessoensis.</title>
        <authorList>
            <person name="Bae J.-W."/>
            <person name="Jeong Y.-S."/>
            <person name="Kang W."/>
        </authorList>
    </citation>
    <scope>NUCLEOTIDE SEQUENCE [LARGE SCALE GENOMIC DNA]</scope>
    <source>
        <strain evidence="4 5">L12M1</strain>
    </source>
</reference>
<evidence type="ECO:0000313" key="4">
    <source>
        <dbReference type="EMBL" id="AZQ62336.1"/>
    </source>
</evidence>
<dbReference type="SUPFAM" id="SSF48452">
    <property type="entry name" value="TPR-like"/>
    <property type="match status" value="2"/>
</dbReference>
<dbReference type="EMBL" id="CP034562">
    <property type="protein sequence ID" value="AZQ62336.1"/>
    <property type="molecule type" value="Genomic_DNA"/>
</dbReference>
<evidence type="ECO:0000256" key="1">
    <source>
        <dbReference type="PROSITE-ProRule" id="PRU00339"/>
    </source>
</evidence>
<accession>A0A3S9P2A4</accession>
<dbReference type="PANTHER" id="PTHR10098">
    <property type="entry name" value="RAPSYN-RELATED"/>
    <property type="match status" value="1"/>
</dbReference>
<dbReference type="PROSITE" id="PS50005">
    <property type="entry name" value="TPR"/>
    <property type="match status" value="1"/>
</dbReference>
<dbReference type="AlphaFoldDB" id="A0A3S9P2A4"/>
<protein>
    <submittedName>
        <fullName evidence="4">CHAT domain-containing protein</fullName>
    </submittedName>
</protein>
<feature type="chain" id="PRO_5019289467" evidence="2">
    <location>
        <begin position="22"/>
        <end position="898"/>
    </location>
</feature>
<gene>
    <name evidence="4" type="ORF">EI427_08815</name>
</gene>
<sequence length="898" mass="102932">MYKSYITILLLYFLSSLCSNAQNISYDSAEIAYDFGNLDIAEQQLLSLIKNDDDKNILNRSAALIGKVYGQKGLYTKANEYLDNTNLDKALLSYAEVLNTKGYLAQQQGYPTAALNYLNDAFNLTEKDENSIYKSKVLIETLSLIAISNWQLGAQEDAIDYGKKALNISNKIHDKIDIANCHINLGLLYSKTDTYKAQYYYEKALEDYTIIFPNENHPAIASIYINLGITFEKNYFTDKAITSFEKAASIWEKTYGSDHPNVAFAYTYIANAYLKKNQGDLANEFYDFALTQYQGVFGEKHPEIANIYIKLGEIAFKSDKTQKALDFYQKALIANNKDFNDVAIYSTPKVNNYLNPFTNIVALQKKAFALKKRHYQKTLKRQDLVCGYNSLYLAHKIIENVRAGQKNKEDKIQLSAITNDVYSDGIQICIALSEASISSQIWIENAFQFVEWSKSASLLEAIQETNAKSFAGIPDKLIIKEENIQEEIHSIEQALIKSDKVEKRDLLESQLFDKEKELENHIKLLENEYPKYFDLKYNHTSFGYKDVKEKLAENEAIISYFISEKDENLYIFVATSSKLKIYQEKFTQELQDEIISLETGLKFNFDEIVFMSSKYLSDILFPFILPKKINHLIFLLDGRINNIPMDVLFSEVVENEMLKPADYPFLTKKYAISYNYSSTLALNIKFIDKNETMNIACFAPIFFRDSTGSDNFNQLDGTLSEVREIDRVFKEKNWLSSSYLYDKAKKSILKSEKIKDYTHLHFATHGLVDEEHPNQSFIYLVNEKKSEGLLYASEIYNLEFNADLVTLSACETGLGKLSKGEGLIGLSRSLKYAGVDNTIVSLWTVDDISTALLMQYFYKELTIEYNLPLALQKAKIRLIKEGLYTSPYYWSSFSLIGR</sequence>
<proteinExistence type="predicted"/>
<dbReference type="Proteomes" id="UP000267268">
    <property type="component" value="Chromosome 1"/>
</dbReference>
<feature type="repeat" description="TPR" evidence="1">
    <location>
        <begin position="305"/>
        <end position="338"/>
    </location>
</feature>
<dbReference type="InterPro" id="IPR019734">
    <property type="entry name" value="TPR_rpt"/>
</dbReference>
<dbReference type="KEGG" id="fll:EI427_08815"/>
<dbReference type="RefSeq" id="WP_126613737.1">
    <property type="nucleotide sequence ID" value="NZ_CP034562.1"/>
</dbReference>
<evidence type="ECO:0000259" key="3">
    <source>
        <dbReference type="Pfam" id="PF12770"/>
    </source>
</evidence>
<dbReference type="OrthoDB" id="9771112at2"/>
<organism evidence="4 5">
    <name type="scientific">Flammeovirga pectinis</name>
    <dbReference type="NCBI Taxonomy" id="2494373"/>
    <lineage>
        <taxon>Bacteria</taxon>
        <taxon>Pseudomonadati</taxon>
        <taxon>Bacteroidota</taxon>
        <taxon>Cytophagia</taxon>
        <taxon>Cytophagales</taxon>
        <taxon>Flammeovirgaceae</taxon>
        <taxon>Flammeovirga</taxon>
    </lineage>
</organism>
<dbReference type="Gene3D" id="1.25.40.10">
    <property type="entry name" value="Tetratricopeptide repeat domain"/>
    <property type="match status" value="2"/>
</dbReference>
<evidence type="ECO:0000256" key="2">
    <source>
        <dbReference type="SAM" id="SignalP"/>
    </source>
</evidence>
<keyword evidence="5" id="KW-1185">Reference proteome</keyword>
<feature type="domain" description="CHAT" evidence="3">
    <location>
        <begin position="616"/>
        <end position="897"/>
    </location>
</feature>
<keyword evidence="1" id="KW-0802">TPR repeat</keyword>
<evidence type="ECO:0000313" key="5">
    <source>
        <dbReference type="Proteomes" id="UP000267268"/>
    </source>
</evidence>
<dbReference type="SMART" id="SM00028">
    <property type="entry name" value="TPR"/>
    <property type="match status" value="5"/>
</dbReference>
<dbReference type="Pfam" id="PF12770">
    <property type="entry name" value="CHAT"/>
    <property type="match status" value="1"/>
</dbReference>
<dbReference type="Pfam" id="PF13424">
    <property type="entry name" value="TPR_12"/>
    <property type="match status" value="2"/>
</dbReference>